<accession>A0A9P0BGE7</accession>
<evidence type="ECO:0000259" key="8">
    <source>
        <dbReference type="PROSITE" id="PS50950"/>
    </source>
</evidence>
<dbReference type="GO" id="GO:0008270">
    <property type="term" value="F:zinc ion binding"/>
    <property type="evidence" value="ECO:0007669"/>
    <property type="project" value="UniProtKB-KW"/>
</dbReference>
<evidence type="ECO:0000256" key="7">
    <source>
        <dbReference type="SAM" id="Phobius"/>
    </source>
</evidence>
<dbReference type="AlphaFoldDB" id="A0A9P0BGE7"/>
<evidence type="ECO:0000313" key="9">
    <source>
        <dbReference type="EMBL" id="CAH0562987.1"/>
    </source>
</evidence>
<dbReference type="SUPFAM" id="SSF57716">
    <property type="entry name" value="Glucocorticoid receptor-like (DNA-binding domain)"/>
    <property type="match status" value="1"/>
</dbReference>
<keyword evidence="3" id="KW-0862">Zinc</keyword>
<evidence type="ECO:0000256" key="3">
    <source>
        <dbReference type="ARBA" id="ARBA00022833"/>
    </source>
</evidence>
<evidence type="ECO:0000256" key="5">
    <source>
        <dbReference type="PROSITE-ProRule" id="PRU00309"/>
    </source>
</evidence>
<protein>
    <recommendedName>
        <fullName evidence="8">THAP-type domain-containing protein</fullName>
    </recommendedName>
</protein>
<evidence type="ECO:0000256" key="4">
    <source>
        <dbReference type="ARBA" id="ARBA00023125"/>
    </source>
</evidence>
<organism evidence="9 10">
    <name type="scientific">Brassicogethes aeneus</name>
    <name type="common">Rape pollen beetle</name>
    <name type="synonym">Meligethes aeneus</name>
    <dbReference type="NCBI Taxonomy" id="1431903"/>
    <lineage>
        <taxon>Eukaryota</taxon>
        <taxon>Metazoa</taxon>
        <taxon>Ecdysozoa</taxon>
        <taxon>Arthropoda</taxon>
        <taxon>Hexapoda</taxon>
        <taxon>Insecta</taxon>
        <taxon>Pterygota</taxon>
        <taxon>Neoptera</taxon>
        <taxon>Endopterygota</taxon>
        <taxon>Coleoptera</taxon>
        <taxon>Polyphaga</taxon>
        <taxon>Cucujiformia</taxon>
        <taxon>Nitidulidae</taxon>
        <taxon>Meligethinae</taxon>
        <taxon>Brassicogethes</taxon>
    </lineage>
</organism>
<sequence>MCGSRVYSTERIQVAAQTGEGNKFTSSETNIKMEWFMGNIMVILGLVFIFWLYKRCQNKMRGIIRQEVSRSMLQQHHQRPGLPLDDARLDDVHPECAGLAKYGQQHSDEFPKDPNLAALWKAACGYIEDDVTTRINICSKHFNPDDYLFPQNKYLKSGAIPTLYLPHNKENASPNNIHCPGNEAADKSLKCEFNETNYEIKAEITDYKEMPLSVMPLTCDMGNTLQAVEQKKREMPEDSTPNSKKNCDFVQKQLRYKIKKLQQDKRRLLKRISSMNKLIEELKRKALISEDCGNSLMEAADKSLKCEFNETNYEIKAEITDYKEMPLSVMPLTCDMGNTLQAVEQKKREMPEDSTPNSKKNCDFVQKQLRYKIKKLQQDKRRLLKRISSMNKLIEELKRKALISEDCGNSLMMVQNEQNEIVLQNEAIVTDTPTRNLTLTNNNNNNNVYLENNEIILVDVPSMDDDDPLFPQCENIEVDTNSNSALFSKLDKMDSKIDALGVKLDYFIKSNAKVKTLLQEVLRRTNNEREIAVNDAKAANKEGIISEFNFPLDDTTAIDELENKLSNKKFEQKMVKKVH</sequence>
<evidence type="ECO:0000256" key="6">
    <source>
        <dbReference type="SAM" id="Coils"/>
    </source>
</evidence>
<dbReference type="PANTHER" id="PTHR46927">
    <property type="entry name" value="AGAP005574-PA"/>
    <property type="match status" value="1"/>
</dbReference>
<gene>
    <name evidence="9" type="ORF">MELIAE_LOCUS11994</name>
</gene>
<name>A0A9P0BGE7_BRAAE</name>
<keyword evidence="10" id="KW-1185">Reference proteome</keyword>
<feature type="domain" description="THAP-type" evidence="8">
    <location>
        <begin position="82"/>
        <end position="164"/>
    </location>
</feature>
<keyword evidence="6" id="KW-0175">Coiled coil</keyword>
<dbReference type="PANTHER" id="PTHR46927:SF3">
    <property type="entry name" value="THAP-TYPE DOMAIN-CONTAINING PROTEIN"/>
    <property type="match status" value="1"/>
</dbReference>
<dbReference type="SMART" id="SM00692">
    <property type="entry name" value="DM3"/>
    <property type="match status" value="1"/>
</dbReference>
<evidence type="ECO:0000256" key="1">
    <source>
        <dbReference type="ARBA" id="ARBA00022723"/>
    </source>
</evidence>
<feature type="coiled-coil region" evidence="6">
    <location>
        <begin position="366"/>
        <end position="400"/>
    </location>
</feature>
<dbReference type="EMBL" id="OV121139">
    <property type="protein sequence ID" value="CAH0562987.1"/>
    <property type="molecule type" value="Genomic_DNA"/>
</dbReference>
<feature type="coiled-coil region" evidence="6">
    <location>
        <begin position="251"/>
        <end position="285"/>
    </location>
</feature>
<keyword evidence="7" id="KW-1133">Transmembrane helix</keyword>
<keyword evidence="1" id="KW-0479">Metal-binding</keyword>
<dbReference type="SMART" id="SM00980">
    <property type="entry name" value="THAP"/>
    <property type="match status" value="1"/>
</dbReference>
<feature type="transmembrane region" description="Helical" evidence="7">
    <location>
        <begin position="35"/>
        <end position="53"/>
    </location>
</feature>
<dbReference type="GO" id="GO:0003677">
    <property type="term" value="F:DNA binding"/>
    <property type="evidence" value="ECO:0007669"/>
    <property type="project" value="UniProtKB-UniRule"/>
</dbReference>
<dbReference type="InterPro" id="IPR006612">
    <property type="entry name" value="THAP_Znf"/>
</dbReference>
<keyword evidence="4 5" id="KW-0238">DNA-binding</keyword>
<dbReference type="Proteomes" id="UP001154078">
    <property type="component" value="Chromosome 8"/>
</dbReference>
<evidence type="ECO:0000256" key="2">
    <source>
        <dbReference type="ARBA" id="ARBA00022771"/>
    </source>
</evidence>
<dbReference type="InterPro" id="IPR052224">
    <property type="entry name" value="THAP_domain_protein"/>
</dbReference>
<dbReference type="OrthoDB" id="5982876at2759"/>
<reference evidence="9" key="1">
    <citation type="submission" date="2021-12" db="EMBL/GenBank/DDBJ databases">
        <authorList>
            <person name="King R."/>
        </authorList>
    </citation>
    <scope>NUCLEOTIDE SEQUENCE</scope>
</reference>
<keyword evidence="2 5" id="KW-0863">Zinc-finger</keyword>
<keyword evidence="7" id="KW-0472">Membrane</keyword>
<keyword evidence="7" id="KW-0812">Transmembrane</keyword>
<proteinExistence type="predicted"/>
<dbReference type="PROSITE" id="PS50950">
    <property type="entry name" value="ZF_THAP"/>
    <property type="match status" value="1"/>
</dbReference>
<dbReference type="Pfam" id="PF05485">
    <property type="entry name" value="THAP"/>
    <property type="match status" value="1"/>
</dbReference>
<evidence type="ECO:0000313" key="10">
    <source>
        <dbReference type="Proteomes" id="UP001154078"/>
    </source>
</evidence>